<evidence type="ECO:0000259" key="1">
    <source>
        <dbReference type="Pfam" id="PF05685"/>
    </source>
</evidence>
<dbReference type="PANTHER" id="PTHR36558:SF1">
    <property type="entry name" value="RESTRICTION ENDONUCLEASE DOMAIN-CONTAINING PROTEIN-RELATED"/>
    <property type="match status" value="1"/>
</dbReference>
<name>A0ABX7WTQ2_9GAMM</name>
<sequence length="193" mass="22554">MMSQPQIQHYTTEAEYLAFENDGEIRHEYVDGQIYAMAGASDKHNRVTMNVGFHLRRQTRGTHCTTYLSDMKLRLDSGRYFYYPDVMLCCDPDDNIGGYYREQPCIIVEVASPSTVSTDRREKLRNYQRIPSLRYYLLISPEHVQVDYYQRNANNQWEKAALDTGEVLAIRCGDSTLQLTLEDIYEDMGFFLQ</sequence>
<keyword evidence="2" id="KW-0255">Endonuclease</keyword>
<keyword evidence="2" id="KW-0540">Nuclease</keyword>
<dbReference type="GO" id="GO:0004519">
    <property type="term" value="F:endonuclease activity"/>
    <property type="evidence" value="ECO:0007669"/>
    <property type="project" value="UniProtKB-KW"/>
</dbReference>
<evidence type="ECO:0000313" key="2">
    <source>
        <dbReference type="EMBL" id="QTR46897.1"/>
    </source>
</evidence>
<organism evidence="2 3">
    <name type="scientific">Thiothrix litoralis</name>
    <dbReference type="NCBI Taxonomy" id="2891210"/>
    <lineage>
        <taxon>Bacteria</taxon>
        <taxon>Pseudomonadati</taxon>
        <taxon>Pseudomonadota</taxon>
        <taxon>Gammaproteobacteria</taxon>
        <taxon>Thiotrichales</taxon>
        <taxon>Thiotrichaceae</taxon>
        <taxon>Thiothrix</taxon>
    </lineage>
</organism>
<dbReference type="PANTHER" id="PTHR36558">
    <property type="entry name" value="GLR1098 PROTEIN"/>
    <property type="match status" value="1"/>
</dbReference>
<reference evidence="2 3" key="1">
    <citation type="submission" date="2021-04" db="EMBL/GenBank/DDBJ databases">
        <title>Genomics, taxonomy and metabolism of representatives of sulfur bacteria of the genus Thiothrix: Thiothrix fructosivorans QT, Thiothrix unzii A1T and three new species, Thiothrix subterranea sp. nov., Thiothrix litoralis sp. nov. and 'Candidatus Thiothrix anitrata' sp. nov.</title>
        <authorList>
            <person name="Ravin N.V."/>
            <person name="Smolyakov D."/>
            <person name="Rudenko T.S."/>
            <person name="Mardanov A.V."/>
            <person name="Beletsky A.V."/>
            <person name="Markov N.D."/>
            <person name="Fomenkov A.I."/>
            <person name="Roberts R.J."/>
            <person name="Karnachuk O.V."/>
            <person name="Novikov A."/>
            <person name="Grabovich M.Y."/>
        </authorList>
    </citation>
    <scope>NUCLEOTIDE SEQUENCE [LARGE SCALE GENOMIC DNA]</scope>
    <source>
        <strain evidence="2 3">AS</strain>
    </source>
</reference>
<keyword evidence="2" id="KW-0378">Hydrolase</keyword>
<dbReference type="Pfam" id="PF05685">
    <property type="entry name" value="Uma2"/>
    <property type="match status" value="1"/>
</dbReference>
<dbReference type="Proteomes" id="UP000672039">
    <property type="component" value="Chromosome"/>
</dbReference>
<feature type="domain" description="Putative restriction endonuclease" evidence="1">
    <location>
        <begin position="14"/>
        <end position="170"/>
    </location>
</feature>
<evidence type="ECO:0000313" key="3">
    <source>
        <dbReference type="Proteomes" id="UP000672039"/>
    </source>
</evidence>
<gene>
    <name evidence="2" type="ORF">J9253_02830</name>
</gene>
<dbReference type="CDD" id="cd06260">
    <property type="entry name" value="DUF820-like"/>
    <property type="match status" value="1"/>
</dbReference>
<dbReference type="InterPro" id="IPR008538">
    <property type="entry name" value="Uma2"/>
</dbReference>
<accession>A0ABX7WTQ2</accession>
<dbReference type="InterPro" id="IPR011335">
    <property type="entry name" value="Restrct_endonuc-II-like"/>
</dbReference>
<dbReference type="InterPro" id="IPR012296">
    <property type="entry name" value="Nuclease_put_TT1808"/>
</dbReference>
<dbReference type="SUPFAM" id="SSF52980">
    <property type="entry name" value="Restriction endonuclease-like"/>
    <property type="match status" value="1"/>
</dbReference>
<dbReference type="RefSeq" id="WP_210223216.1">
    <property type="nucleotide sequence ID" value="NZ_CP072801.1"/>
</dbReference>
<dbReference type="Gene3D" id="3.90.1570.10">
    <property type="entry name" value="tt1808, chain A"/>
    <property type="match status" value="1"/>
</dbReference>
<protein>
    <submittedName>
        <fullName evidence="2">Uma2 family endonuclease</fullName>
    </submittedName>
</protein>
<proteinExistence type="predicted"/>
<dbReference type="EMBL" id="CP072801">
    <property type="protein sequence ID" value="QTR46897.1"/>
    <property type="molecule type" value="Genomic_DNA"/>
</dbReference>
<keyword evidence="3" id="KW-1185">Reference proteome</keyword>